<evidence type="ECO:0000313" key="4">
    <source>
        <dbReference type="Proteomes" id="UP000381093"/>
    </source>
</evidence>
<protein>
    <recommendedName>
        <fullName evidence="5">Glutamyl-tRNA amidotransferase</fullName>
    </recommendedName>
</protein>
<evidence type="ECO:0000313" key="3">
    <source>
        <dbReference type="EMBL" id="VVO10757.1"/>
    </source>
</evidence>
<dbReference type="InterPro" id="IPR015002">
    <property type="entry name" value="T6SS_Tdi1_C"/>
</dbReference>
<evidence type="ECO:0008006" key="5">
    <source>
        <dbReference type="Google" id="ProtNLM"/>
    </source>
</evidence>
<name>A0A5E7D0D4_PSEFL</name>
<dbReference type="AlphaFoldDB" id="A0A5E7D0D4"/>
<accession>A0A5E7D0D4</accession>
<organism evidence="3 4">
    <name type="scientific">Pseudomonas fluorescens</name>
    <dbReference type="NCBI Taxonomy" id="294"/>
    <lineage>
        <taxon>Bacteria</taxon>
        <taxon>Pseudomonadati</taxon>
        <taxon>Pseudomonadota</taxon>
        <taxon>Gammaproteobacteria</taxon>
        <taxon>Pseudomonadales</taxon>
        <taxon>Pseudomonadaceae</taxon>
        <taxon>Pseudomonas</taxon>
    </lineage>
</organism>
<feature type="domain" description="T6SS immunity protein Tdi1 C-terminal" evidence="2">
    <location>
        <begin position="126"/>
        <end position="194"/>
    </location>
</feature>
<evidence type="ECO:0000259" key="1">
    <source>
        <dbReference type="Pfam" id="PF08887"/>
    </source>
</evidence>
<dbReference type="Proteomes" id="UP000381093">
    <property type="component" value="Unassembled WGS sequence"/>
</dbReference>
<dbReference type="RefSeq" id="WP_150765524.1">
    <property type="nucleotide sequence ID" value="NZ_CABVHW010000011.1"/>
</dbReference>
<dbReference type="Pfam" id="PF08887">
    <property type="entry name" value="GAD-like"/>
    <property type="match status" value="1"/>
</dbReference>
<dbReference type="Pfam" id="PF08906">
    <property type="entry name" value="T6SS_Tdi1_C"/>
    <property type="match status" value="1"/>
</dbReference>
<evidence type="ECO:0000259" key="2">
    <source>
        <dbReference type="Pfam" id="PF08906"/>
    </source>
</evidence>
<dbReference type="EMBL" id="CABVHW010000011">
    <property type="protein sequence ID" value="VVO10757.1"/>
    <property type="molecule type" value="Genomic_DNA"/>
</dbReference>
<sequence length="205" mass="23574">MDKVFARFIEKFGAPIDRQEVPASSIERYRGKLPKLLLEYWAEHGWCGYGDGIFWIVNPQEYDGVVSSWIEGTKYGERDTYHLIARSAFGDLYLWGEKTGFSLKITSVLSRCVLHNFELKTEEMDRELQGFLLSREVDTNDYGEMFKQAKKKLGMLRHDEMYGFVPALMFGGPDTLAHLAKVKAVEHLTLLSQIAELQPYSFSDL</sequence>
<proteinExistence type="predicted"/>
<dbReference type="InterPro" id="IPR014983">
    <property type="entry name" value="GAD-rel"/>
</dbReference>
<gene>
    <name evidence="3" type="ORF">PS710_03427</name>
</gene>
<feature type="domain" description="GAD-related" evidence="1">
    <location>
        <begin position="3"/>
        <end position="108"/>
    </location>
</feature>
<reference evidence="3 4" key="1">
    <citation type="submission" date="2019-09" db="EMBL/GenBank/DDBJ databases">
        <authorList>
            <person name="Chandra G."/>
            <person name="Truman W A."/>
        </authorList>
    </citation>
    <scope>NUCLEOTIDE SEQUENCE [LARGE SCALE GENOMIC DNA]</scope>
    <source>
        <strain evidence="3">PS710</strain>
    </source>
</reference>